<evidence type="ECO:0000256" key="3">
    <source>
        <dbReference type="ARBA" id="ARBA00022989"/>
    </source>
</evidence>
<feature type="transmembrane region" description="Helical" evidence="6">
    <location>
        <begin position="271"/>
        <end position="290"/>
    </location>
</feature>
<evidence type="ECO:0000313" key="9">
    <source>
        <dbReference type="Proteomes" id="UP001215280"/>
    </source>
</evidence>
<evidence type="ECO:0000256" key="6">
    <source>
        <dbReference type="SAM" id="Phobius"/>
    </source>
</evidence>
<dbReference type="SUPFAM" id="SSF103473">
    <property type="entry name" value="MFS general substrate transporter"/>
    <property type="match status" value="1"/>
</dbReference>
<protein>
    <submittedName>
        <fullName evidence="8">MFS general substrate transporter</fullName>
    </submittedName>
</protein>
<keyword evidence="2 6" id="KW-0812">Transmembrane</keyword>
<keyword evidence="9" id="KW-1185">Reference proteome</keyword>
<evidence type="ECO:0000256" key="4">
    <source>
        <dbReference type="ARBA" id="ARBA00023136"/>
    </source>
</evidence>
<gene>
    <name evidence="8" type="ORF">DFH07DRAFT_923100</name>
</gene>
<dbReference type="InterPro" id="IPR036259">
    <property type="entry name" value="MFS_trans_sf"/>
</dbReference>
<feature type="transmembrane region" description="Helical" evidence="6">
    <location>
        <begin position="347"/>
        <end position="369"/>
    </location>
</feature>
<dbReference type="GO" id="GO:0005886">
    <property type="term" value="C:plasma membrane"/>
    <property type="evidence" value="ECO:0007669"/>
    <property type="project" value="TreeGrafter"/>
</dbReference>
<comment type="caution">
    <text evidence="8">The sequence shown here is derived from an EMBL/GenBank/DDBJ whole genome shotgun (WGS) entry which is preliminary data.</text>
</comment>
<dbReference type="GO" id="GO:0022857">
    <property type="term" value="F:transmembrane transporter activity"/>
    <property type="evidence" value="ECO:0007669"/>
    <property type="project" value="InterPro"/>
</dbReference>
<evidence type="ECO:0000313" key="8">
    <source>
        <dbReference type="EMBL" id="KAJ7749595.1"/>
    </source>
</evidence>
<feature type="transmembrane region" description="Helical" evidence="6">
    <location>
        <begin position="86"/>
        <end position="105"/>
    </location>
</feature>
<feature type="domain" description="Major facilitator superfamily (MFS) profile" evidence="7">
    <location>
        <begin position="52"/>
        <end position="535"/>
    </location>
</feature>
<dbReference type="AlphaFoldDB" id="A0AAD7ITT9"/>
<evidence type="ECO:0000256" key="1">
    <source>
        <dbReference type="ARBA" id="ARBA00004141"/>
    </source>
</evidence>
<feature type="transmembrane region" description="Helical" evidence="6">
    <location>
        <begin position="401"/>
        <end position="426"/>
    </location>
</feature>
<dbReference type="CDD" id="cd17502">
    <property type="entry name" value="MFS_Azr1_MDR_like"/>
    <property type="match status" value="1"/>
</dbReference>
<feature type="transmembrane region" description="Helical" evidence="6">
    <location>
        <begin position="376"/>
        <end position="395"/>
    </location>
</feature>
<accession>A0AAD7ITT9</accession>
<feature type="compositionally biased region" description="Polar residues" evidence="5">
    <location>
        <begin position="22"/>
        <end position="33"/>
    </location>
</feature>
<comment type="subcellular location">
    <subcellularLocation>
        <location evidence="1">Membrane</location>
        <topology evidence="1">Multi-pass membrane protein</topology>
    </subcellularLocation>
</comment>
<evidence type="ECO:0000256" key="5">
    <source>
        <dbReference type="SAM" id="MobiDB-lite"/>
    </source>
</evidence>
<dbReference type="Gene3D" id="1.20.1720.10">
    <property type="entry name" value="Multidrug resistance protein D"/>
    <property type="match status" value="1"/>
</dbReference>
<dbReference type="Proteomes" id="UP001215280">
    <property type="component" value="Unassembled WGS sequence"/>
</dbReference>
<feature type="transmembrane region" description="Helical" evidence="6">
    <location>
        <begin position="173"/>
        <end position="192"/>
    </location>
</feature>
<feature type="transmembrane region" description="Helical" evidence="6">
    <location>
        <begin position="311"/>
        <end position="335"/>
    </location>
</feature>
<evidence type="ECO:0000259" key="7">
    <source>
        <dbReference type="PROSITE" id="PS50850"/>
    </source>
</evidence>
<dbReference type="EMBL" id="JARJLG010000085">
    <property type="protein sequence ID" value="KAJ7749595.1"/>
    <property type="molecule type" value="Genomic_DNA"/>
</dbReference>
<dbReference type="PANTHER" id="PTHR23501">
    <property type="entry name" value="MAJOR FACILITATOR SUPERFAMILY"/>
    <property type="match status" value="1"/>
</dbReference>
<dbReference type="PROSITE" id="PS50850">
    <property type="entry name" value="MFS"/>
    <property type="match status" value="1"/>
</dbReference>
<sequence>MESVPTVHEEDTKSAPGIVPTRTPSSNSGSQAVQPVANGDDPSPRGVRFWLVFVVLSLCTLLSALDLGGVGTAAPTIVADLHGVNFAWIGSAYTLSSAAFLPLSGNLAQIFGRRPTTLLFILMFAVGSAMCGSAPSMTVLIVGRAIQGVGGGGTQSLVNIVIADLVPLRERGMFTSITGMIWSLGSVIGPFVAGGLAEKASWRWLFYLNLPLCVITWITVALFLNLHTPRGNIREKLLKVDWIGNILIVASSTSCILGLTSGGGSIPWSSIKVLGPLIFGFAGLGVTLVYEAKWPAQPTIPKVLYSNRNSLIGYLVTFIHGVAAIAVTFYLPTWFQSIRAASPIQSGVYFLPMMATISPTVIVEGIIVAKTGRYRLMTLSGWILMILGLGLFISLDISTPLGLIVFYQLVLGVGIGFLYSTTFIVLAPLPLSENASAVSLLIFMRTFPQAWGVAVGQTILQNELRTHLPSSVLAQFADASDLVYQVIPQISGMAEPLRREVETAFLLSMRLIWIVMAALSGLGLLCTLLIRDIPLARTVDSKWGLQPKPAPKSTPAAALSEKAVVV</sequence>
<feature type="transmembrane region" description="Helical" evidence="6">
    <location>
        <begin position="117"/>
        <end position="142"/>
    </location>
</feature>
<feature type="region of interest" description="Disordered" evidence="5">
    <location>
        <begin position="1"/>
        <end position="41"/>
    </location>
</feature>
<feature type="transmembrane region" description="Helical" evidence="6">
    <location>
        <begin position="49"/>
        <end position="74"/>
    </location>
</feature>
<feature type="transmembrane region" description="Helical" evidence="6">
    <location>
        <begin position="511"/>
        <end position="530"/>
    </location>
</feature>
<keyword evidence="3 6" id="KW-1133">Transmembrane helix</keyword>
<feature type="transmembrane region" description="Helical" evidence="6">
    <location>
        <begin position="238"/>
        <end position="259"/>
    </location>
</feature>
<organism evidence="8 9">
    <name type="scientific">Mycena maculata</name>
    <dbReference type="NCBI Taxonomy" id="230809"/>
    <lineage>
        <taxon>Eukaryota</taxon>
        <taxon>Fungi</taxon>
        <taxon>Dikarya</taxon>
        <taxon>Basidiomycota</taxon>
        <taxon>Agaricomycotina</taxon>
        <taxon>Agaricomycetes</taxon>
        <taxon>Agaricomycetidae</taxon>
        <taxon>Agaricales</taxon>
        <taxon>Marasmiineae</taxon>
        <taxon>Mycenaceae</taxon>
        <taxon>Mycena</taxon>
    </lineage>
</organism>
<evidence type="ECO:0000256" key="2">
    <source>
        <dbReference type="ARBA" id="ARBA00022692"/>
    </source>
</evidence>
<reference evidence="8" key="1">
    <citation type="submission" date="2023-03" db="EMBL/GenBank/DDBJ databases">
        <title>Massive genome expansion in bonnet fungi (Mycena s.s.) driven by repeated elements and novel gene families across ecological guilds.</title>
        <authorList>
            <consortium name="Lawrence Berkeley National Laboratory"/>
            <person name="Harder C.B."/>
            <person name="Miyauchi S."/>
            <person name="Viragh M."/>
            <person name="Kuo A."/>
            <person name="Thoen E."/>
            <person name="Andreopoulos B."/>
            <person name="Lu D."/>
            <person name="Skrede I."/>
            <person name="Drula E."/>
            <person name="Henrissat B."/>
            <person name="Morin E."/>
            <person name="Kohler A."/>
            <person name="Barry K."/>
            <person name="LaButti K."/>
            <person name="Morin E."/>
            <person name="Salamov A."/>
            <person name="Lipzen A."/>
            <person name="Mereny Z."/>
            <person name="Hegedus B."/>
            <person name="Baldrian P."/>
            <person name="Stursova M."/>
            <person name="Weitz H."/>
            <person name="Taylor A."/>
            <person name="Grigoriev I.V."/>
            <person name="Nagy L.G."/>
            <person name="Martin F."/>
            <person name="Kauserud H."/>
        </authorList>
    </citation>
    <scope>NUCLEOTIDE SEQUENCE</scope>
    <source>
        <strain evidence="8">CBHHK188m</strain>
    </source>
</reference>
<feature type="transmembrane region" description="Helical" evidence="6">
    <location>
        <begin position="204"/>
        <end position="226"/>
    </location>
</feature>
<proteinExistence type="predicted"/>
<name>A0AAD7ITT9_9AGAR</name>
<dbReference type="InterPro" id="IPR011701">
    <property type="entry name" value="MFS"/>
</dbReference>
<dbReference type="Pfam" id="PF07690">
    <property type="entry name" value="MFS_1"/>
    <property type="match status" value="1"/>
</dbReference>
<dbReference type="Gene3D" id="1.20.1250.20">
    <property type="entry name" value="MFS general substrate transporter like domains"/>
    <property type="match status" value="1"/>
</dbReference>
<keyword evidence="4 6" id="KW-0472">Membrane</keyword>
<dbReference type="PANTHER" id="PTHR23501:SF102">
    <property type="entry name" value="DRUG TRANSPORTER, PUTATIVE (AFU_ORTHOLOGUE AFUA_3G08530)-RELATED"/>
    <property type="match status" value="1"/>
</dbReference>
<dbReference type="InterPro" id="IPR020846">
    <property type="entry name" value="MFS_dom"/>
</dbReference>